<gene>
    <name evidence="2" type="ORF">CLSA_c33360</name>
</gene>
<name>U5MU27_CLOSA</name>
<dbReference type="PATRIC" id="fig|1345695.10.peg.3264"/>
<dbReference type="AlphaFoldDB" id="U5MU27"/>
<accession>U5MU27</accession>
<dbReference type="OrthoDB" id="7863753at2"/>
<dbReference type="Pfam" id="PF13302">
    <property type="entry name" value="Acetyltransf_3"/>
    <property type="match status" value="1"/>
</dbReference>
<dbReference type="PANTHER" id="PTHR43792:SF13">
    <property type="entry name" value="ACETYLTRANSFERASE"/>
    <property type="match status" value="1"/>
</dbReference>
<evidence type="ECO:0000313" key="3">
    <source>
        <dbReference type="Proteomes" id="UP000017118"/>
    </source>
</evidence>
<protein>
    <submittedName>
        <fullName evidence="2">GCN5-like N-acetyltransferase</fullName>
    </submittedName>
</protein>
<evidence type="ECO:0000313" key="2">
    <source>
        <dbReference type="EMBL" id="AGX44299.1"/>
    </source>
</evidence>
<dbReference type="eggNOG" id="COG1670">
    <property type="taxonomic scope" value="Bacteria"/>
</dbReference>
<keyword evidence="3" id="KW-1185">Reference proteome</keyword>
<reference evidence="2 3" key="1">
    <citation type="journal article" date="2013" name="Genome Announc.">
        <title>Complete Genome Sequence of the Solvent Producer Clostridium saccharobutylicum NCP262 (DSM 13864).</title>
        <authorList>
            <person name="Poehlein A."/>
            <person name="Hartwich K."/>
            <person name="Krabben P."/>
            <person name="Ehrenreich A."/>
            <person name="Liebl W."/>
            <person name="Durre P."/>
            <person name="Gottschalk G."/>
            <person name="Daniel R."/>
        </authorList>
    </citation>
    <scope>NUCLEOTIDE SEQUENCE [LARGE SCALE GENOMIC DNA]</scope>
    <source>
        <strain evidence="2">DSM 13864</strain>
    </source>
</reference>
<dbReference type="InterPro" id="IPR051531">
    <property type="entry name" value="N-acetyltransferase"/>
</dbReference>
<organism evidence="2 3">
    <name type="scientific">Clostridium saccharobutylicum DSM 13864</name>
    <dbReference type="NCBI Taxonomy" id="1345695"/>
    <lineage>
        <taxon>Bacteria</taxon>
        <taxon>Bacillati</taxon>
        <taxon>Bacillota</taxon>
        <taxon>Clostridia</taxon>
        <taxon>Eubacteriales</taxon>
        <taxon>Clostridiaceae</taxon>
        <taxon>Clostridium</taxon>
    </lineage>
</organism>
<dbReference type="HOGENOM" id="CLU_013985_28_1_9"/>
<evidence type="ECO:0000259" key="1">
    <source>
        <dbReference type="Pfam" id="PF13302"/>
    </source>
</evidence>
<keyword evidence="2" id="KW-0808">Transferase</keyword>
<dbReference type="EMBL" id="CP006721">
    <property type="protein sequence ID" value="AGX44299.1"/>
    <property type="molecule type" value="Genomic_DNA"/>
</dbReference>
<dbReference type="GeneID" id="55475680"/>
<proteinExistence type="predicted"/>
<dbReference type="InterPro" id="IPR016181">
    <property type="entry name" value="Acyl_CoA_acyltransferase"/>
</dbReference>
<feature type="domain" description="N-acetyltransferase" evidence="1">
    <location>
        <begin position="47"/>
        <end position="153"/>
    </location>
</feature>
<sequence length="169" mass="19495">MSKGILETERLYLKPLSFKELLYISNDNINKFEAIIEAEGIFDSVRSAILKKLEKMKNINEENHRWYTYWLIINKGNKKAIGFIGFKGLPDKNGYTEVGYSISCNCRSKGFMTESLKTLIKWARKSKACKGVIARVINSNISSKKVLNNCNFRYVSKIQDIEKYVVIFS</sequence>
<dbReference type="RefSeq" id="WP_022747439.1">
    <property type="nucleotide sequence ID" value="NC_022571.1"/>
</dbReference>
<dbReference type="SUPFAM" id="SSF55729">
    <property type="entry name" value="Acyl-CoA N-acyltransferases (Nat)"/>
    <property type="match status" value="1"/>
</dbReference>
<dbReference type="Proteomes" id="UP000017118">
    <property type="component" value="Chromosome"/>
</dbReference>
<dbReference type="KEGG" id="csb:CLSA_c33360"/>
<dbReference type="InterPro" id="IPR000182">
    <property type="entry name" value="GNAT_dom"/>
</dbReference>
<dbReference type="Gene3D" id="3.40.630.30">
    <property type="match status" value="1"/>
</dbReference>
<dbReference type="GO" id="GO:0016747">
    <property type="term" value="F:acyltransferase activity, transferring groups other than amino-acyl groups"/>
    <property type="evidence" value="ECO:0007669"/>
    <property type="project" value="InterPro"/>
</dbReference>
<dbReference type="PANTHER" id="PTHR43792">
    <property type="entry name" value="GNAT FAMILY, PUTATIVE (AFU_ORTHOLOGUE AFUA_3G00765)-RELATED-RELATED"/>
    <property type="match status" value="1"/>
</dbReference>